<dbReference type="CDD" id="cd04485">
    <property type="entry name" value="DnaE_OBF"/>
    <property type="match status" value="1"/>
</dbReference>
<dbReference type="PANTHER" id="PTHR32294:SF5">
    <property type="entry name" value="DNA POLYMERASE III POLC-TYPE"/>
    <property type="match status" value="1"/>
</dbReference>
<comment type="caution">
    <text evidence="2">The sequence shown here is derived from an EMBL/GenBank/DDBJ whole genome shotgun (WGS) entry which is preliminary data.</text>
</comment>
<evidence type="ECO:0000313" key="2">
    <source>
        <dbReference type="EMBL" id="MFG6432571.1"/>
    </source>
</evidence>
<dbReference type="InterPro" id="IPR004365">
    <property type="entry name" value="NA-bd_OB_tRNA"/>
</dbReference>
<dbReference type="Proteomes" id="UP001606210">
    <property type="component" value="Unassembled WGS sequence"/>
</dbReference>
<protein>
    <submittedName>
        <fullName evidence="2">OB-fold nucleic acid binding domain-containing protein</fullName>
    </submittedName>
</protein>
<organism evidence="2 3">
    <name type="scientific">Pelomonas parva</name>
    <dbReference type="NCBI Taxonomy" id="3299032"/>
    <lineage>
        <taxon>Bacteria</taxon>
        <taxon>Pseudomonadati</taxon>
        <taxon>Pseudomonadota</taxon>
        <taxon>Betaproteobacteria</taxon>
        <taxon>Burkholderiales</taxon>
        <taxon>Sphaerotilaceae</taxon>
        <taxon>Roseateles</taxon>
    </lineage>
</organism>
<keyword evidence="3" id="KW-1185">Reference proteome</keyword>
<dbReference type="PANTHER" id="PTHR32294">
    <property type="entry name" value="DNA POLYMERASE III SUBUNIT ALPHA"/>
    <property type="match status" value="1"/>
</dbReference>
<accession>A0ABW7F9L3</accession>
<name>A0ABW7F9L3_9BURK</name>
<evidence type="ECO:0000259" key="1">
    <source>
        <dbReference type="Pfam" id="PF01336"/>
    </source>
</evidence>
<reference evidence="2 3" key="1">
    <citation type="submission" date="2024-08" db="EMBL/GenBank/DDBJ databases">
        <authorList>
            <person name="Lu H."/>
        </authorList>
    </citation>
    <scope>NUCLEOTIDE SEQUENCE [LARGE SCALE GENOMIC DNA]</scope>
    <source>
        <strain evidence="2 3">LYH14W</strain>
    </source>
</reference>
<feature type="non-terminal residue" evidence="2">
    <location>
        <position position="1"/>
    </location>
</feature>
<dbReference type="InterPro" id="IPR004805">
    <property type="entry name" value="DnaE2/DnaE/PolC"/>
</dbReference>
<sequence length="224" mass="25283">RSRQATAPSTHRNHILIATAPMDPRARHDRLNRRFGILQVRLQSLSGNRRQQMWDAAGLGAQPELLSDAPIREAFLQFVAAPEAHDVIHDYRSFGFTLRSHPLKLLRPRLDGLNFGLRSFSQLEGLRDGKLVRTCGLVKRRQQPETASGVTFVSLEDEDGDIQVVVWRTLRDAQESVLLTSRLMAVEGVRQSRDGVTALVAHKLRDWTRMLGTLADSATSRDFR</sequence>
<dbReference type="RefSeq" id="WP_394482527.1">
    <property type="nucleotide sequence ID" value="NZ_JBIGHV010000008.1"/>
</dbReference>
<dbReference type="EMBL" id="JBIGHV010000008">
    <property type="protein sequence ID" value="MFG6432571.1"/>
    <property type="molecule type" value="Genomic_DNA"/>
</dbReference>
<feature type="domain" description="OB" evidence="1">
    <location>
        <begin position="132"/>
        <end position="205"/>
    </location>
</feature>
<dbReference type="Pfam" id="PF01336">
    <property type="entry name" value="tRNA_anti-codon"/>
    <property type="match status" value="1"/>
</dbReference>
<gene>
    <name evidence="2" type="ORF">ACG00Y_21820</name>
</gene>
<proteinExistence type="predicted"/>
<evidence type="ECO:0000313" key="3">
    <source>
        <dbReference type="Proteomes" id="UP001606210"/>
    </source>
</evidence>